<evidence type="ECO:0000313" key="1">
    <source>
        <dbReference type="EMBL" id="BBI50631.1"/>
    </source>
</evidence>
<dbReference type="EMBL" id="AP019416">
    <property type="protein sequence ID" value="BBI50631.1"/>
    <property type="molecule type" value="Genomic_DNA"/>
</dbReference>
<protein>
    <submittedName>
        <fullName evidence="1">Uncharacterized protein</fullName>
    </submittedName>
</protein>
<dbReference type="Proteomes" id="UP000289555">
    <property type="component" value="Chromosome"/>
</dbReference>
<keyword evidence="2" id="KW-1185">Reference proteome</keyword>
<reference evidence="2" key="1">
    <citation type="journal article" date="2019" name="Microbiol. Resour. Announc.">
        <title>Complete Genome Sequence of Halomonas olivaria, a Moderately Halophilic Bacterium Isolated from Olive Processing Effluents, Obtained by Nanopore Sequencing.</title>
        <authorList>
            <person name="Nagata S."/>
            <person name="Ii K.M."/>
            <person name="Tsukimi T."/>
            <person name="Miura M.C."/>
            <person name="Galipon J."/>
            <person name="Arakawa K."/>
        </authorList>
    </citation>
    <scope>NUCLEOTIDE SEQUENCE [LARGE SCALE GENOMIC DNA]</scope>
    <source>
        <strain evidence="2">TYRC17</strain>
    </source>
</reference>
<gene>
    <name evidence="1" type="ORF">HORIV_30520</name>
</gene>
<proteinExistence type="predicted"/>
<organism evidence="1 2">
    <name type="scientific">Vreelandella olivaria</name>
    <dbReference type="NCBI Taxonomy" id="390919"/>
    <lineage>
        <taxon>Bacteria</taxon>
        <taxon>Pseudomonadati</taxon>
        <taxon>Pseudomonadota</taxon>
        <taxon>Gammaproteobacteria</taxon>
        <taxon>Oceanospirillales</taxon>
        <taxon>Halomonadaceae</taxon>
        <taxon>Vreelandella</taxon>
    </lineage>
</organism>
<sequence length="73" mass="7857">MRIHRHGGLTKGGIENHIGGFTANARQGLQGFAGIGHFAAVLVDQDMAGFHQVFGFGVIQADGFDMRFKLIDT</sequence>
<accession>A0ABM7GJ81</accession>
<evidence type="ECO:0000313" key="2">
    <source>
        <dbReference type="Proteomes" id="UP000289555"/>
    </source>
</evidence>
<name>A0ABM7GJ81_9GAMM</name>